<keyword evidence="1" id="KW-0472">Membrane</keyword>
<dbReference type="InterPro" id="IPR029058">
    <property type="entry name" value="AB_hydrolase_fold"/>
</dbReference>
<dbReference type="InterPro" id="IPR000801">
    <property type="entry name" value="Esterase-like"/>
</dbReference>
<feature type="transmembrane region" description="Helical" evidence="1">
    <location>
        <begin position="105"/>
        <end position="122"/>
    </location>
</feature>
<dbReference type="GO" id="GO:0016787">
    <property type="term" value="F:hydrolase activity"/>
    <property type="evidence" value="ECO:0007669"/>
    <property type="project" value="UniProtKB-KW"/>
</dbReference>
<organism evidence="2 3">
    <name type="scientific">Catenulispora subtropica</name>
    <dbReference type="NCBI Taxonomy" id="450798"/>
    <lineage>
        <taxon>Bacteria</taxon>
        <taxon>Bacillati</taxon>
        <taxon>Actinomycetota</taxon>
        <taxon>Actinomycetes</taxon>
        <taxon>Catenulisporales</taxon>
        <taxon>Catenulisporaceae</taxon>
        <taxon>Catenulispora</taxon>
    </lineage>
</organism>
<dbReference type="EMBL" id="BAAAQM010000009">
    <property type="protein sequence ID" value="GAA1964315.1"/>
    <property type="molecule type" value="Genomic_DNA"/>
</dbReference>
<dbReference type="SUPFAM" id="SSF53474">
    <property type="entry name" value="alpha/beta-Hydrolases"/>
    <property type="match status" value="1"/>
</dbReference>
<accession>A0ABN2R643</accession>
<name>A0ABN2R643_9ACTN</name>
<keyword evidence="1" id="KW-0812">Transmembrane</keyword>
<sequence length="439" mass="47260">MDMPPNPLDWSLLSGPLPVLLLLAAVAAFGLLLAERTRSWWVWKAPVALGAALVLTAVLGVIVDRWWQPFPEGLPAEVLAWIGVAVTGGAVAAMRLPALGWPRRAAALACAAIVGVTCLNQVNRYFQNYPTMRAALGPWLDTGTTFSRAAGRVTAEVVAPPGEMLADVWHPPPGLPTTGTLSRVSIPGTVSHFHARDAWVYLPPAYQAVPRPRLPLLVLLPGQPGSPRDWIDAGGMQRILDVYAATHSGLAPVVLMPDATGSTIGNTLCIDSKLGNSETYLTVDVRNWVTGNLQVAPPEQGWSVGGFSFGGTCSLQLAVRAPGLYRTFLDLSGQREPTLGSHTDTVRRTFDGDEAAFARVDPVTILRTRQFPTIAGRIISGASDREFTPQLRTVFQACRKAGMDVQMIELPGSHSWQVWRAGLAQQLPWIAERGGLARR</sequence>
<dbReference type="InterPro" id="IPR050583">
    <property type="entry name" value="Mycobacterial_A85_antigen"/>
</dbReference>
<dbReference type="Gene3D" id="3.40.50.1820">
    <property type="entry name" value="alpha/beta hydrolase"/>
    <property type="match status" value="1"/>
</dbReference>
<reference evidence="2 3" key="1">
    <citation type="journal article" date="2019" name="Int. J. Syst. Evol. Microbiol.">
        <title>The Global Catalogue of Microorganisms (GCM) 10K type strain sequencing project: providing services to taxonomists for standard genome sequencing and annotation.</title>
        <authorList>
            <consortium name="The Broad Institute Genomics Platform"/>
            <consortium name="The Broad Institute Genome Sequencing Center for Infectious Disease"/>
            <person name="Wu L."/>
            <person name="Ma J."/>
        </authorList>
    </citation>
    <scope>NUCLEOTIDE SEQUENCE [LARGE SCALE GENOMIC DNA]</scope>
    <source>
        <strain evidence="2 3">JCM 16013</strain>
    </source>
</reference>
<gene>
    <name evidence="2" type="ORF">GCM10009838_22030</name>
</gene>
<protein>
    <submittedName>
        <fullName evidence="2">Alpha/beta hydrolase-fold protein</fullName>
    </submittedName>
</protein>
<keyword evidence="2" id="KW-0378">Hydrolase</keyword>
<proteinExistence type="predicted"/>
<feature type="transmembrane region" description="Helical" evidence="1">
    <location>
        <begin position="41"/>
        <end position="63"/>
    </location>
</feature>
<feature type="transmembrane region" description="Helical" evidence="1">
    <location>
        <begin position="78"/>
        <end position="98"/>
    </location>
</feature>
<dbReference type="PANTHER" id="PTHR48098:SF1">
    <property type="entry name" value="DIACYLGLYCEROL ACYLTRANSFERASE_MYCOLYLTRANSFERASE AG85A"/>
    <property type="match status" value="1"/>
</dbReference>
<comment type="caution">
    <text evidence="2">The sequence shown here is derived from an EMBL/GenBank/DDBJ whole genome shotgun (WGS) entry which is preliminary data.</text>
</comment>
<dbReference type="PANTHER" id="PTHR48098">
    <property type="entry name" value="ENTEROCHELIN ESTERASE-RELATED"/>
    <property type="match status" value="1"/>
</dbReference>
<feature type="transmembrane region" description="Helical" evidence="1">
    <location>
        <begin position="12"/>
        <end position="34"/>
    </location>
</feature>
<evidence type="ECO:0000313" key="3">
    <source>
        <dbReference type="Proteomes" id="UP001499854"/>
    </source>
</evidence>
<keyword evidence="1" id="KW-1133">Transmembrane helix</keyword>
<keyword evidence="3" id="KW-1185">Reference proteome</keyword>
<evidence type="ECO:0000313" key="2">
    <source>
        <dbReference type="EMBL" id="GAA1964315.1"/>
    </source>
</evidence>
<dbReference type="Pfam" id="PF00756">
    <property type="entry name" value="Esterase"/>
    <property type="match status" value="1"/>
</dbReference>
<dbReference type="Proteomes" id="UP001499854">
    <property type="component" value="Unassembled WGS sequence"/>
</dbReference>
<evidence type="ECO:0000256" key="1">
    <source>
        <dbReference type="SAM" id="Phobius"/>
    </source>
</evidence>